<name>A0A1Y0SY53_9CAUD</name>
<dbReference type="EMBL" id="MF042360">
    <property type="protein sequence ID" value="ARV76673.1"/>
    <property type="molecule type" value="Genomic_DNA"/>
</dbReference>
<sequence length="260" mass="30122">MSQEDYIERNGIRITAEDIRAHYRTWGIQTELRNPTRVEVPEDQLDKLVQETLLKLKDSKVDYIPSLPVVASVHTVSMPTKLDGSRFGKPWLGAVMSNDPEENERTNEIIRELTKNRPGRIEPERCDDEKLLITLLTKYFGFANYAKEAFRSMLGLVYRNAEHVTVTGRGITLTKDITDYSKCVLHYILTNHEAMGEDVVRFVEETYKTYTITRLSYGYDIYVDQVEPAVFRVRPAGDNVPTTLTWKQYSEGYSIKRERK</sequence>
<reference evidence="1 2" key="1">
    <citation type="submission" date="2017-05" db="EMBL/GenBank/DDBJ databases">
        <authorList>
            <person name="Song R."/>
            <person name="Chenine A.L."/>
            <person name="Ruprecht R.M."/>
        </authorList>
    </citation>
    <scope>NUCLEOTIDE SEQUENCE [LARGE SCALE GENOMIC DNA]</scope>
</reference>
<gene>
    <name evidence="1" type="ORF">PHABIO_42</name>
</gene>
<proteinExistence type="predicted"/>
<protein>
    <submittedName>
        <fullName evidence="1">Uncharacterized protein</fullName>
    </submittedName>
</protein>
<evidence type="ECO:0000313" key="1">
    <source>
        <dbReference type="EMBL" id="ARV76673.1"/>
    </source>
</evidence>
<accession>A0A1Y0SY53</accession>
<organism evidence="1 2">
    <name type="scientific">Pseudomonas phage Phabio</name>
    <dbReference type="NCBI Taxonomy" id="2006668"/>
    <lineage>
        <taxon>Viruses</taxon>
        <taxon>Duplodnaviria</taxon>
        <taxon>Heunggongvirae</taxon>
        <taxon>Uroviricota</taxon>
        <taxon>Caudoviricetes</taxon>
        <taxon>Chimalliviridae</taxon>
        <taxon>Phabiovirus</taxon>
        <taxon>Phabiovirus phabio</taxon>
    </lineage>
</organism>
<evidence type="ECO:0000313" key="2">
    <source>
        <dbReference type="Proteomes" id="UP000225448"/>
    </source>
</evidence>
<keyword evidence="2" id="KW-1185">Reference proteome</keyword>
<dbReference type="Proteomes" id="UP000225448">
    <property type="component" value="Segment"/>
</dbReference>